<evidence type="ECO:0000313" key="1">
    <source>
        <dbReference type="EMBL" id="KMQ67782.1"/>
    </source>
</evidence>
<keyword evidence="2" id="KW-1185">Reference proteome</keyword>
<proteinExistence type="predicted"/>
<dbReference type="EMBL" id="LFNG01000054">
    <property type="protein sequence ID" value="KMQ67782.1"/>
    <property type="molecule type" value="Genomic_DNA"/>
</dbReference>
<dbReference type="PATRIC" id="fig|1304281.5.peg.3220"/>
<dbReference type="STRING" id="1304281.ACM44_14730"/>
<name>A0A0J7IP84_9FLAO</name>
<organism evidence="1 2">
    <name type="scientific">Chryseobacterium koreense CCUG 49689</name>
    <dbReference type="NCBI Taxonomy" id="1304281"/>
    <lineage>
        <taxon>Bacteria</taxon>
        <taxon>Pseudomonadati</taxon>
        <taxon>Bacteroidota</taxon>
        <taxon>Flavobacteriia</taxon>
        <taxon>Flavobacteriales</taxon>
        <taxon>Weeksellaceae</taxon>
        <taxon>Chryseobacterium group</taxon>
        <taxon>Chryseobacterium</taxon>
    </lineage>
</organism>
<reference evidence="1 2" key="1">
    <citation type="journal article" date="2004" name="Int. J. Syst. Evol. Microbiol.">
        <title>Kaistella koreensis gen. nov., sp. nov., a novel member of the Chryseobacterium-Bergeyella-Riemerella branch.</title>
        <authorList>
            <person name="Kim M.K."/>
            <person name="Im W.T."/>
            <person name="Shin Y.K."/>
            <person name="Lim J.H."/>
            <person name="Kim S.H."/>
            <person name="Lee B.C."/>
            <person name="Park M.Y."/>
            <person name="Lee K.Y."/>
            <person name="Lee S.T."/>
        </authorList>
    </citation>
    <scope>NUCLEOTIDE SEQUENCE [LARGE SCALE GENOMIC DNA]</scope>
    <source>
        <strain evidence="1 2">CCUG 49689</strain>
    </source>
</reference>
<protein>
    <submittedName>
        <fullName evidence="1">Uncharacterized protein</fullName>
    </submittedName>
</protein>
<gene>
    <name evidence="1" type="ORF">ACM44_14730</name>
</gene>
<accession>A0A0J7IP84</accession>
<dbReference type="Proteomes" id="UP000035900">
    <property type="component" value="Unassembled WGS sequence"/>
</dbReference>
<comment type="caution">
    <text evidence="1">The sequence shown here is derived from an EMBL/GenBank/DDBJ whole genome shotgun (WGS) entry which is preliminary data.</text>
</comment>
<sequence length="69" mass="7911">MATKKNLGRVYERTKPCIAPRAKLTVLPNSCNASKETFPFWAEANVPSIKNRRNPLLKATKRHKKKQSF</sequence>
<dbReference type="AlphaFoldDB" id="A0A0J7IP84"/>
<evidence type="ECO:0000313" key="2">
    <source>
        <dbReference type="Proteomes" id="UP000035900"/>
    </source>
</evidence>